<organism evidence="2 3">
    <name type="scientific">Streptomyces qinglanensis</name>
    <dbReference type="NCBI Taxonomy" id="943816"/>
    <lineage>
        <taxon>Bacteria</taxon>
        <taxon>Bacillati</taxon>
        <taxon>Actinomycetota</taxon>
        <taxon>Actinomycetes</taxon>
        <taxon>Kitasatosporales</taxon>
        <taxon>Streptomycetaceae</taxon>
        <taxon>Streptomyces</taxon>
    </lineage>
</organism>
<evidence type="ECO:0000256" key="1">
    <source>
        <dbReference type="SAM" id="Phobius"/>
    </source>
</evidence>
<evidence type="ECO:0000313" key="2">
    <source>
        <dbReference type="EMBL" id="SES18900.1"/>
    </source>
</evidence>
<dbReference type="AlphaFoldDB" id="A0A1H9VAQ6"/>
<accession>A0A1H9VAQ6</accession>
<dbReference type="EMBL" id="FOGO01000011">
    <property type="protein sequence ID" value="SES18900.1"/>
    <property type="molecule type" value="Genomic_DNA"/>
</dbReference>
<feature type="transmembrane region" description="Helical" evidence="1">
    <location>
        <begin position="29"/>
        <end position="48"/>
    </location>
</feature>
<reference evidence="3" key="1">
    <citation type="submission" date="2016-10" db="EMBL/GenBank/DDBJ databases">
        <authorList>
            <person name="Varghese N."/>
            <person name="Submissions S."/>
        </authorList>
    </citation>
    <scope>NUCLEOTIDE SEQUENCE [LARGE SCALE GENOMIC DNA]</scope>
    <source>
        <strain evidence="3">CGMCC 4.6825</strain>
    </source>
</reference>
<keyword evidence="3" id="KW-1185">Reference proteome</keyword>
<keyword evidence="1" id="KW-1133">Transmembrane helix</keyword>
<evidence type="ECO:0000313" key="3">
    <source>
        <dbReference type="Proteomes" id="UP000182841"/>
    </source>
</evidence>
<sequence>MLQVFLAFALLYAIWFLVAVTTGGDILSSLSAPLILVPPGLGIAWVRYRNLKRD</sequence>
<name>A0A1H9VAQ6_9ACTN</name>
<protein>
    <submittedName>
        <fullName evidence="2">Uncharacterized protein</fullName>
    </submittedName>
</protein>
<proteinExistence type="predicted"/>
<keyword evidence="1" id="KW-0812">Transmembrane</keyword>
<keyword evidence="1" id="KW-0472">Membrane</keyword>
<dbReference type="Proteomes" id="UP000182841">
    <property type="component" value="Unassembled WGS sequence"/>
</dbReference>
<gene>
    <name evidence="2" type="ORF">SAMN05421870_111107</name>
</gene>